<accession>A0ABP0Z7J7</accession>
<name>A0ABP0Z7J7_9ROSI</name>
<evidence type="ECO:0000313" key="3">
    <source>
        <dbReference type="Proteomes" id="UP001642487"/>
    </source>
</evidence>
<reference evidence="2 3" key="1">
    <citation type="submission" date="2024-03" db="EMBL/GenBank/DDBJ databases">
        <authorList>
            <person name="Gkanogiannis A."/>
            <person name="Becerra Lopez-Lavalle L."/>
        </authorList>
    </citation>
    <scope>NUCLEOTIDE SEQUENCE [LARGE SCALE GENOMIC DNA]</scope>
</reference>
<proteinExistence type="predicted"/>
<dbReference type="Proteomes" id="UP001642487">
    <property type="component" value="Chromosome 9"/>
</dbReference>
<feature type="compositionally biased region" description="Polar residues" evidence="1">
    <location>
        <begin position="70"/>
        <end position="83"/>
    </location>
</feature>
<protein>
    <submittedName>
        <fullName evidence="2">Uncharacterized protein</fullName>
    </submittedName>
</protein>
<dbReference type="EMBL" id="OZ021743">
    <property type="protein sequence ID" value="CAK9328753.1"/>
    <property type="molecule type" value="Genomic_DNA"/>
</dbReference>
<feature type="compositionally biased region" description="Basic and acidic residues" evidence="1">
    <location>
        <begin position="106"/>
        <end position="124"/>
    </location>
</feature>
<organism evidence="2 3">
    <name type="scientific">Citrullus colocynthis</name>
    <name type="common">colocynth</name>
    <dbReference type="NCBI Taxonomy" id="252529"/>
    <lineage>
        <taxon>Eukaryota</taxon>
        <taxon>Viridiplantae</taxon>
        <taxon>Streptophyta</taxon>
        <taxon>Embryophyta</taxon>
        <taxon>Tracheophyta</taxon>
        <taxon>Spermatophyta</taxon>
        <taxon>Magnoliopsida</taxon>
        <taxon>eudicotyledons</taxon>
        <taxon>Gunneridae</taxon>
        <taxon>Pentapetalae</taxon>
        <taxon>rosids</taxon>
        <taxon>fabids</taxon>
        <taxon>Cucurbitales</taxon>
        <taxon>Cucurbitaceae</taxon>
        <taxon>Benincaseae</taxon>
        <taxon>Citrullus</taxon>
    </lineage>
</organism>
<feature type="compositionally biased region" description="Polar residues" evidence="1">
    <location>
        <begin position="43"/>
        <end position="54"/>
    </location>
</feature>
<gene>
    <name evidence="2" type="ORF">CITCOLO1_LOCUS21180</name>
</gene>
<keyword evidence="3" id="KW-1185">Reference proteome</keyword>
<evidence type="ECO:0000313" key="2">
    <source>
        <dbReference type="EMBL" id="CAK9328753.1"/>
    </source>
</evidence>
<dbReference type="PANTHER" id="PTHR37728">
    <property type="entry name" value="BNAA04G26730D PROTEIN"/>
    <property type="match status" value="1"/>
</dbReference>
<feature type="region of interest" description="Disordered" evidence="1">
    <location>
        <begin position="1"/>
        <end position="148"/>
    </location>
</feature>
<sequence length="167" mass="18385">MWAASSTPPSPSCRRLPITTRPPPTPPISAIYAKSEPPKTDAENTTPNNSSTIKSFGHKILSAVNPPNPKSLTPIPNQTTPKQELQPEAAPISGSDVLRALKKAAAVKEKNRTRQVKEKKKEGPPTEGSDSQNSEMNHEVRPLRIKRDWGLRLTQLEKRLQEISESV</sequence>
<feature type="compositionally biased region" description="Basic and acidic residues" evidence="1">
    <location>
        <begin position="136"/>
        <end position="148"/>
    </location>
</feature>
<evidence type="ECO:0000256" key="1">
    <source>
        <dbReference type="SAM" id="MobiDB-lite"/>
    </source>
</evidence>
<dbReference type="PANTHER" id="PTHR37728:SF1">
    <property type="entry name" value="OS06G0132300 PROTEIN"/>
    <property type="match status" value="1"/>
</dbReference>